<feature type="binding site" evidence="3">
    <location>
        <position position="235"/>
    </location>
    <ligand>
        <name>Fe cation</name>
        <dbReference type="ChEBI" id="CHEBI:24875"/>
    </ligand>
</feature>
<reference evidence="4 5" key="1">
    <citation type="submission" date="2019-10" db="EMBL/GenBank/DDBJ databases">
        <title>New species of Slilvanegrellaceae.</title>
        <authorList>
            <person name="Pitt A."/>
            <person name="Hahn M.W."/>
        </authorList>
    </citation>
    <scope>NUCLEOTIDE SEQUENCE [LARGE SCALE GENOMIC DNA]</scope>
    <source>
        <strain evidence="4 5">SP-Ram-0.45-NSY-1</strain>
    </source>
</reference>
<comment type="caution">
    <text evidence="4">The sequence shown here is derived from an EMBL/GenBank/DDBJ whole genome shotgun (WGS) entry which is preliminary data.</text>
</comment>
<comment type="similarity">
    <text evidence="1">Belongs to the bacterial solute-binding protein 1 family.</text>
</comment>
<dbReference type="Proteomes" id="UP000437748">
    <property type="component" value="Unassembled WGS sequence"/>
</dbReference>
<keyword evidence="3" id="KW-0408">Iron</keyword>
<feature type="binding site" evidence="3">
    <location>
        <position position="47"/>
    </location>
    <ligand>
        <name>Fe cation</name>
        <dbReference type="ChEBI" id="CHEBI:24875"/>
    </ligand>
</feature>
<protein>
    <submittedName>
        <fullName evidence="4">Extracellular solute-binding protein</fullName>
    </submittedName>
</protein>
<feature type="binding site" evidence="3">
    <location>
        <position position="236"/>
    </location>
    <ligand>
        <name>Fe cation</name>
        <dbReference type="ChEBI" id="CHEBI:24875"/>
    </ligand>
</feature>
<evidence type="ECO:0000313" key="5">
    <source>
        <dbReference type="Proteomes" id="UP000437748"/>
    </source>
</evidence>
<evidence type="ECO:0000256" key="1">
    <source>
        <dbReference type="ARBA" id="ARBA00008520"/>
    </source>
</evidence>
<dbReference type="AlphaFoldDB" id="A0A6N6VQN4"/>
<dbReference type="Gene3D" id="3.40.190.10">
    <property type="entry name" value="Periplasmic binding protein-like II"/>
    <property type="match status" value="2"/>
</dbReference>
<proteinExistence type="inferred from homology"/>
<dbReference type="Pfam" id="PF13343">
    <property type="entry name" value="SBP_bac_6"/>
    <property type="match status" value="1"/>
</dbReference>
<dbReference type="GO" id="GO:0030288">
    <property type="term" value="C:outer membrane-bounded periplasmic space"/>
    <property type="evidence" value="ECO:0007669"/>
    <property type="project" value="TreeGrafter"/>
</dbReference>
<keyword evidence="5" id="KW-1185">Reference proteome</keyword>
<gene>
    <name evidence="4" type="ORF">GCL60_12045</name>
</gene>
<dbReference type="PIRSF" id="PIRSF002825">
    <property type="entry name" value="CfbpA"/>
    <property type="match status" value="1"/>
</dbReference>
<dbReference type="PANTHER" id="PTHR30006">
    <property type="entry name" value="THIAMINE-BINDING PERIPLASMIC PROTEIN-RELATED"/>
    <property type="match status" value="1"/>
</dbReference>
<name>A0A6N6VQN4_9BACT</name>
<dbReference type="InterPro" id="IPR026045">
    <property type="entry name" value="Ferric-bd"/>
</dbReference>
<accession>A0A6N6VQN4</accession>
<evidence type="ECO:0000256" key="3">
    <source>
        <dbReference type="PIRSR" id="PIRSR002825-1"/>
    </source>
</evidence>
<evidence type="ECO:0000256" key="2">
    <source>
        <dbReference type="ARBA" id="ARBA00022729"/>
    </source>
</evidence>
<dbReference type="EMBL" id="WFLM01000004">
    <property type="protein sequence ID" value="KAB8037899.1"/>
    <property type="molecule type" value="Genomic_DNA"/>
</dbReference>
<organism evidence="4 5">
    <name type="scientific">Silvanigrella paludirubra</name>
    <dbReference type="NCBI Taxonomy" id="2499159"/>
    <lineage>
        <taxon>Bacteria</taxon>
        <taxon>Pseudomonadati</taxon>
        <taxon>Bdellovibrionota</taxon>
        <taxon>Oligoflexia</taxon>
        <taxon>Silvanigrellales</taxon>
        <taxon>Silvanigrellaceae</taxon>
        <taxon>Silvanigrella</taxon>
    </lineage>
</organism>
<dbReference type="GO" id="GO:0046872">
    <property type="term" value="F:metal ion binding"/>
    <property type="evidence" value="ECO:0007669"/>
    <property type="project" value="UniProtKB-KW"/>
</dbReference>
<dbReference type="SUPFAM" id="SSF53850">
    <property type="entry name" value="Periplasmic binding protein-like II"/>
    <property type="match status" value="1"/>
</dbReference>
<keyword evidence="2" id="KW-0732">Signal</keyword>
<keyword evidence="3" id="KW-0479">Metal-binding</keyword>
<sequence length="354" mass="40172">MRLSYMKLKRKLFSPAIFGFLLSVFISGEVYAASENEKVVNLYSSRHYGVDNELFELFKKQSGIKVNLLQIKEASQMIERIKSEGKKSPADVIITVDIGNAWKAENADLFQPIKTDLLQKSVPSNLVEENFSWYAITLRGRAIVYDKTKIKENEIQNYEDLSNEKFKGKVLARTSNHVYNQSLVASLIQANGEEKTKIWCEKFTNNLARKPEGGDIDQMKAIYNGKGEIAIVNTYYYARLLKSEDPEDQKVVKNLGIIFPNQANRGMHINASIAGIAKYAPNKENGIKLIEFLVSKDAQEILAKMNNEYPVRTDVEWTNVLKNMGKPKFDTVTLSKVGENTPKAIMILDQVGWR</sequence>
<dbReference type="PANTHER" id="PTHR30006:SF15">
    <property type="entry name" value="IRON-UTILIZATION PERIPLASMIC PROTEIN"/>
    <property type="match status" value="1"/>
</dbReference>
<evidence type="ECO:0000313" key="4">
    <source>
        <dbReference type="EMBL" id="KAB8037899.1"/>
    </source>
</evidence>